<dbReference type="PANTHER" id="PTHR46060">
    <property type="entry name" value="MARINER MOS1 TRANSPOSASE-LIKE PROTEIN"/>
    <property type="match status" value="1"/>
</dbReference>
<dbReference type="EMBL" id="BMAU01021387">
    <property type="protein sequence ID" value="GFY28907.1"/>
    <property type="molecule type" value="Genomic_DNA"/>
</dbReference>
<comment type="caution">
    <text evidence="1">The sequence shown here is derived from an EMBL/GenBank/DDBJ whole genome shotgun (WGS) entry which is preliminary data.</text>
</comment>
<name>A0A8X7BFW8_TRICX</name>
<keyword evidence="2" id="KW-1185">Reference proteome</keyword>
<dbReference type="AlphaFoldDB" id="A0A8X7BFW8"/>
<protein>
    <submittedName>
        <fullName evidence="1">Histone-lysine N-methyltransferase SETMAR</fullName>
    </submittedName>
</protein>
<accession>A0A8X7BFW8</accession>
<dbReference type="PANTHER" id="PTHR46060:SF1">
    <property type="entry name" value="MARINER MOS1 TRANSPOSASE-LIKE PROTEIN"/>
    <property type="match status" value="1"/>
</dbReference>
<evidence type="ECO:0000313" key="1">
    <source>
        <dbReference type="EMBL" id="GFY28907.1"/>
    </source>
</evidence>
<sequence length="151" mass="17286">MVAEMNALVFDNNRITMNEFHRLLGIRVGTTHTIMPQHLNFRTICAQSVPDQLTAKQRNTRIALSFCHLQRYQEEEYGFLSQIVTGDATWGQHFATQKSPSFSPQGHTTYRVAGTGNRHQCPAVSSLNTEPWMSHEGETPRHIAQWRYFPA</sequence>
<gene>
    <name evidence="1" type="primary">SETMAR_150</name>
    <name evidence="1" type="ORF">TNCV_4720381</name>
</gene>
<proteinExistence type="predicted"/>
<dbReference type="InterPro" id="IPR052709">
    <property type="entry name" value="Transposase-MT_Hybrid"/>
</dbReference>
<dbReference type="Proteomes" id="UP000887159">
    <property type="component" value="Unassembled WGS sequence"/>
</dbReference>
<evidence type="ECO:0000313" key="2">
    <source>
        <dbReference type="Proteomes" id="UP000887159"/>
    </source>
</evidence>
<reference evidence="1" key="1">
    <citation type="submission" date="2020-08" db="EMBL/GenBank/DDBJ databases">
        <title>Multicomponent nature underlies the extraordinary mechanical properties of spider dragline silk.</title>
        <authorList>
            <person name="Kono N."/>
            <person name="Nakamura H."/>
            <person name="Mori M."/>
            <person name="Yoshida Y."/>
            <person name="Ohtoshi R."/>
            <person name="Malay A.D."/>
            <person name="Moran D.A.P."/>
            <person name="Tomita M."/>
            <person name="Numata K."/>
            <person name="Arakawa K."/>
        </authorList>
    </citation>
    <scope>NUCLEOTIDE SEQUENCE</scope>
</reference>
<organism evidence="1 2">
    <name type="scientific">Trichonephila clavipes</name>
    <name type="common">Golden silk orbweaver</name>
    <name type="synonym">Nephila clavipes</name>
    <dbReference type="NCBI Taxonomy" id="2585209"/>
    <lineage>
        <taxon>Eukaryota</taxon>
        <taxon>Metazoa</taxon>
        <taxon>Ecdysozoa</taxon>
        <taxon>Arthropoda</taxon>
        <taxon>Chelicerata</taxon>
        <taxon>Arachnida</taxon>
        <taxon>Araneae</taxon>
        <taxon>Araneomorphae</taxon>
        <taxon>Entelegynae</taxon>
        <taxon>Araneoidea</taxon>
        <taxon>Nephilidae</taxon>
        <taxon>Trichonephila</taxon>
    </lineage>
</organism>